<reference evidence="2" key="1">
    <citation type="journal article" date="2017" name="Nat. Ecol. Evol.">
        <title>Genome expansion and lineage-specific genetic innovations in the forest pathogenic fungi Armillaria.</title>
        <authorList>
            <person name="Sipos G."/>
            <person name="Prasanna A.N."/>
            <person name="Walter M.C."/>
            <person name="O'Connor E."/>
            <person name="Balint B."/>
            <person name="Krizsan K."/>
            <person name="Kiss B."/>
            <person name="Hess J."/>
            <person name="Varga T."/>
            <person name="Slot J."/>
            <person name="Riley R."/>
            <person name="Boka B."/>
            <person name="Rigling D."/>
            <person name="Barry K."/>
            <person name="Lee J."/>
            <person name="Mihaltcheva S."/>
            <person name="LaButti K."/>
            <person name="Lipzen A."/>
            <person name="Waldron R."/>
            <person name="Moloney N.M."/>
            <person name="Sperisen C."/>
            <person name="Kredics L."/>
            <person name="Vagvoelgyi C."/>
            <person name="Patrignani A."/>
            <person name="Fitzpatrick D."/>
            <person name="Nagy I."/>
            <person name="Doyle S."/>
            <person name="Anderson J.B."/>
            <person name="Grigoriev I.V."/>
            <person name="Gueldener U."/>
            <person name="Muensterkoetter M."/>
            <person name="Nagy L.G."/>
        </authorList>
    </citation>
    <scope>NUCLEOTIDE SEQUENCE [LARGE SCALE GENOMIC DNA]</scope>
    <source>
        <strain evidence="2">Ar21-2</strain>
    </source>
</reference>
<protein>
    <submittedName>
        <fullName evidence="1">Uncharacterized protein</fullName>
    </submittedName>
</protein>
<name>A0A2H3E482_ARMGA</name>
<evidence type="ECO:0000313" key="2">
    <source>
        <dbReference type="Proteomes" id="UP000217790"/>
    </source>
</evidence>
<keyword evidence="2" id="KW-1185">Reference proteome</keyword>
<sequence>MMERASLGLEVTDFKAETLEGGIKGILVLPWIFQWILFFQLRGKISVGTLGIFKVGPLGSATGCLENITISSHGAYSHGIHDDTRPQSLTLDVRPTAFELISQRKASPQGILSVAGSRGDVPGLAWLLQRIRTEHDYSIGIMPYGVLGWASTCLVLRQHIFTRTEMLIGYRLHASQEKLVDLGYRPDFVAMFEGKITRLSSERHEQLQSWGKSLPIAYAKENIVHSEVWEPSTEQQVIDYTLRKDSLLSPEEKSSQGKLARNVIICKDCTTSRIA</sequence>
<dbReference type="EMBL" id="KZ293651">
    <property type="protein sequence ID" value="PBK96137.1"/>
    <property type="molecule type" value="Genomic_DNA"/>
</dbReference>
<organism evidence="1 2">
    <name type="scientific">Armillaria gallica</name>
    <name type="common">Bulbous honey fungus</name>
    <name type="synonym">Armillaria bulbosa</name>
    <dbReference type="NCBI Taxonomy" id="47427"/>
    <lineage>
        <taxon>Eukaryota</taxon>
        <taxon>Fungi</taxon>
        <taxon>Dikarya</taxon>
        <taxon>Basidiomycota</taxon>
        <taxon>Agaricomycotina</taxon>
        <taxon>Agaricomycetes</taxon>
        <taxon>Agaricomycetidae</taxon>
        <taxon>Agaricales</taxon>
        <taxon>Marasmiineae</taxon>
        <taxon>Physalacriaceae</taxon>
        <taxon>Armillaria</taxon>
    </lineage>
</organism>
<evidence type="ECO:0000313" key="1">
    <source>
        <dbReference type="EMBL" id="PBK96137.1"/>
    </source>
</evidence>
<gene>
    <name evidence="1" type="ORF">ARMGADRAFT_1142866</name>
</gene>
<dbReference type="Proteomes" id="UP000217790">
    <property type="component" value="Unassembled WGS sequence"/>
</dbReference>
<proteinExistence type="predicted"/>
<dbReference type="OrthoDB" id="10522271at2759"/>
<accession>A0A2H3E482</accession>
<dbReference type="AlphaFoldDB" id="A0A2H3E482"/>
<dbReference type="InParanoid" id="A0A2H3E482"/>